<sequence length="253" mass="26044">MSRRPLALVTGGCRRLGAAIAAALAGAGYDLALHGSHDADPAPSLADALATAGGVWQGFVADFADPARATALYGEVTARFGRAPDLLVNGASLFGQDVLADVTADDLAQAHAINAAAPVLLMQAFAATMGEGAGELDRSIVNILDQRILHPHPDQLSYTLAKLGLTGATRIGAAGVRVNGVAPGLTLPTGDYSGEQMTSLADLMPLRRLPMPDDIAAAVLFCASMPSLDRQILYVDGGAHLVPFARDFVHLTA</sequence>
<dbReference type="InterPro" id="IPR002347">
    <property type="entry name" value="SDR_fam"/>
</dbReference>
<dbReference type="InterPro" id="IPR036291">
    <property type="entry name" value="NAD(P)-bd_dom_sf"/>
</dbReference>
<dbReference type="Pfam" id="PF13561">
    <property type="entry name" value="adh_short_C2"/>
    <property type="match status" value="1"/>
</dbReference>
<dbReference type="EMBL" id="JAELXS010000009">
    <property type="protein sequence ID" value="MBJ6123211.1"/>
    <property type="molecule type" value="Genomic_DNA"/>
</dbReference>
<evidence type="ECO:0000313" key="4">
    <source>
        <dbReference type="Proteomes" id="UP000640426"/>
    </source>
</evidence>
<protein>
    <submittedName>
        <fullName evidence="3">SDR family oxidoreductase</fullName>
    </submittedName>
</protein>
<evidence type="ECO:0000256" key="2">
    <source>
        <dbReference type="ARBA" id="ARBA00023002"/>
    </source>
</evidence>
<dbReference type="PANTHER" id="PTHR43639:SF1">
    <property type="entry name" value="SHORT-CHAIN DEHYDROGENASE_REDUCTASE FAMILY PROTEIN"/>
    <property type="match status" value="1"/>
</dbReference>
<organism evidence="3 4">
    <name type="scientific">Sphingomonas mollis</name>
    <dbReference type="NCBI Taxonomy" id="2795726"/>
    <lineage>
        <taxon>Bacteria</taxon>
        <taxon>Pseudomonadati</taxon>
        <taxon>Pseudomonadota</taxon>
        <taxon>Alphaproteobacteria</taxon>
        <taxon>Sphingomonadales</taxon>
        <taxon>Sphingomonadaceae</taxon>
        <taxon>Sphingomonas</taxon>
    </lineage>
</organism>
<accession>A0ABS0XT53</accession>
<comment type="similarity">
    <text evidence="1">Belongs to the short-chain dehydrogenases/reductases (SDR) family.</text>
</comment>
<proteinExistence type="inferred from homology"/>
<gene>
    <name evidence="3" type="ORF">JAO74_15575</name>
</gene>
<reference evidence="4" key="1">
    <citation type="submission" date="2020-12" db="EMBL/GenBank/DDBJ databases">
        <title>Hymenobacter sp.</title>
        <authorList>
            <person name="Kim M.K."/>
        </authorList>
    </citation>
    <scope>NUCLEOTIDE SEQUENCE [LARGE SCALE GENOMIC DNA]</scope>
    <source>
        <strain evidence="4">BT553</strain>
    </source>
</reference>
<comment type="caution">
    <text evidence="3">The sequence shown here is derived from an EMBL/GenBank/DDBJ whole genome shotgun (WGS) entry which is preliminary data.</text>
</comment>
<evidence type="ECO:0000313" key="3">
    <source>
        <dbReference type="EMBL" id="MBJ6123211.1"/>
    </source>
</evidence>
<keyword evidence="4" id="KW-1185">Reference proteome</keyword>
<evidence type="ECO:0000256" key="1">
    <source>
        <dbReference type="ARBA" id="ARBA00006484"/>
    </source>
</evidence>
<dbReference type="SUPFAM" id="SSF51735">
    <property type="entry name" value="NAD(P)-binding Rossmann-fold domains"/>
    <property type="match status" value="1"/>
</dbReference>
<keyword evidence="2" id="KW-0560">Oxidoreductase</keyword>
<name>A0ABS0XT53_9SPHN</name>
<dbReference type="PANTHER" id="PTHR43639">
    <property type="entry name" value="OXIDOREDUCTASE, SHORT-CHAIN DEHYDROGENASE/REDUCTASE FAMILY (AFU_ORTHOLOGUE AFUA_5G02870)"/>
    <property type="match status" value="1"/>
</dbReference>
<dbReference type="RefSeq" id="WP_199040194.1">
    <property type="nucleotide sequence ID" value="NZ_JAELXS010000009.1"/>
</dbReference>
<dbReference type="Proteomes" id="UP000640426">
    <property type="component" value="Unassembled WGS sequence"/>
</dbReference>
<dbReference type="Gene3D" id="3.40.50.720">
    <property type="entry name" value="NAD(P)-binding Rossmann-like Domain"/>
    <property type="match status" value="1"/>
</dbReference>
<dbReference type="PRINTS" id="PR00081">
    <property type="entry name" value="GDHRDH"/>
</dbReference>